<comment type="caution">
    <text evidence="2">The sequence shown here is derived from an EMBL/GenBank/DDBJ whole genome shotgun (WGS) entry which is preliminary data.</text>
</comment>
<evidence type="ECO:0000256" key="1">
    <source>
        <dbReference type="SAM" id="MobiDB-lite"/>
    </source>
</evidence>
<feature type="compositionally biased region" description="Low complexity" evidence="1">
    <location>
        <begin position="40"/>
        <end position="50"/>
    </location>
</feature>
<gene>
    <name evidence="2" type="ORF">SLEP1_g23505</name>
</gene>
<feature type="compositionally biased region" description="Basic residues" evidence="1">
    <location>
        <begin position="51"/>
        <end position="61"/>
    </location>
</feature>
<feature type="region of interest" description="Disordered" evidence="1">
    <location>
        <begin position="1"/>
        <end position="81"/>
    </location>
</feature>
<dbReference type="Proteomes" id="UP001054252">
    <property type="component" value="Unassembled WGS sequence"/>
</dbReference>
<sequence>MSSILERQRQRAQSSRNRGAGSGSQRQTRFGERPPVALGRSSSHRSSSSAPRHHAEQRRRTSMGSQPAPTAAVQPANVPPTPACEVAEPALASSSVSGPRIAYSKGFSYIKTDCQAAMVQGMQNFVPPADRQHAKGHVQQHGGHTALLKLMDAFSYIVALFECEQRARDAVVVASANTTIDIFNEIREKVLRYRADFPIDELAFFEGEEMDEQGKSLAPPTDTRVKLKWELNEEGLPVWPPSVVEEGEDTEGLPSFDA</sequence>
<name>A0AAV5JJT9_9ROSI</name>
<dbReference type="AlphaFoldDB" id="A0AAV5JJT9"/>
<accession>A0AAV5JJT9</accession>
<organism evidence="2 3">
    <name type="scientific">Rubroshorea leprosula</name>
    <dbReference type="NCBI Taxonomy" id="152421"/>
    <lineage>
        <taxon>Eukaryota</taxon>
        <taxon>Viridiplantae</taxon>
        <taxon>Streptophyta</taxon>
        <taxon>Embryophyta</taxon>
        <taxon>Tracheophyta</taxon>
        <taxon>Spermatophyta</taxon>
        <taxon>Magnoliopsida</taxon>
        <taxon>eudicotyledons</taxon>
        <taxon>Gunneridae</taxon>
        <taxon>Pentapetalae</taxon>
        <taxon>rosids</taxon>
        <taxon>malvids</taxon>
        <taxon>Malvales</taxon>
        <taxon>Dipterocarpaceae</taxon>
        <taxon>Rubroshorea</taxon>
    </lineage>
</organism>
<keyword evidence="3" id="KW-1185">Reference proteome</keyword>
<dbReference type="EMBL" id="BPVZ01000036">
    <property type="protein sequence ID" value="GKV12350.1"/>
    <property type="molecule type" value="Genomic_DNA"/>
</dbReference>
<evidence type="ECO:0000313" key="2">
    <source>
        <dbReference type="EMBL" id="GKV12350.1"/>
    </source>
</evidence>
<protein>
    <submittedName>
        <fullName evidence="2">Uncharacterized protein</fullName>
    </submittedName>
</protein>
<reference evidence="2 3" key="1">
    <citation type="journal article" date="2021" name="Commun. Biol.">
        <title>The genome of Shorea leprosula (Dipterocarpaceae) highlights the ecological relevance of drought in aseasonal tropical rainforests.</title>
        <authorList>
            <person name="Ng K.K.S."/>
            <person name="Kobayashi M.J."/>
            <person name="Fawcett J.A."/>
            <person name="Hatakeyama M."/>
            <person name="Paape T."/>
            <person name="Ng C.H."/>
            <person name="Ang C.C."/>
            <person name="Tnah L.H."/>
            <person name="Lee C.T."/>
            <person name="Nishiyama T."/>
            <person name="Sese J."/>
            <person name="O'Brien M.J."/>
            <person name="Copetti D."/>
            <person name="Mohd Noor M.I."/>
            <person name="Ong R.C."/>
            <person name="Putra M."/>
            <person name="Sireger I.Z."/>
            <person name="Indrioko S."/>
            <person name="Kosugi Y."/>
            <person name="Izuno A."/>
            <person name="Isagi Y."/>
            <person name="Lee S.L."/>
            <person name="Shimizu K.K."/>
        </authorList>
    </citation>
    <scope>NUCLEOTIDE SEQUENCE [LARGE SCALE GENOMIC DNA]</scope>
    <source>
        <strain evidence="2">214</strain>
    </source>
</reference>
<feature type="region of interest" description="Disordered" evidence="1">
    <location>
        <begin position="238"/>
        <end position="258"/>
    </location>
</feature>
<evidence type="ECO:0000313" key="3">
    <source>
        <dbReference type="Proteomes" id="UP001054252"/>
    </source>
</evidence>
<proteinExistence type="predicted"/>